<evidence type="ECO:0000256" key="2">
    <source>
        <dbReference type="ARBA" id="ARBA00023136"/>
    </source>
</evidence>
<evidence type="ECO:0000256" key="1">
    <source>
        <dbReference type="ARBA" id="ARBA00004442"/>
    </source>
</evidence>
<feature type="chain" id="PRO_5002429860" description="TonB-dependent receptor" evidence="4">
    <location>
        <begin position="23"/>
        <end position="545"/>
    </location>
</feature>
<dbReference type="Proteomes" id="UP000033121">
    <property type="component" value="Unassembled WGS sequence"/>
</dbReference>
<dbReference type="STRING" id="1220578.FPE01S_03_03210"/>
<dbReference type="SUPFAM" id="SSF56935">
    <property type="entry name" value="Porins"/>
    <property type="match status" value="1"/>
</dbReference>
<gene>
    <name evidence="5" type="ORF">FPE01S_03_03210</name>
</gene>
<evidence type="ECO:0000313" key="6">
    <source>
        <dbReference type="Proteomes" id="UP000033121"/>
    </source>
</evidence>
<evidence type="ECO:0008006" key="7">
    <source>
        <dbReference type="Google" id="ProtNLM"/>
    </source>
</evidence>
<proteinExistence type="predicted"/>
<comment type="caution">
    <text evidence="5">The sequence shown here is derived from an EMBL/GenBank/DDBJ whole genome shotgun (WGS) entry which is preliminary data.</text>
</comment>
<name>A0A0E9N3A9_9BACT</name>
<dbReference type="RefSeq" id="WP_046370230.1">
    <property type="nucleotide sequence ID" value="NZ_BBWV01000003.1"/>
</dbReference>
<protein>
    <recommendedName>
        <fullName evidence="7">TonB-dependent receptor</fullName>
    </recommendedName>
</protein>
<dbReference type="OrthoDB" id="1264254at2"/>
<comment type="subcellular location">
    <subcellularLocation>
        <location evidence="1">Cell outer membrane</location>
    </subcellularLocation>
</comment>
<reference evidence="5 6" key="1">
    <citation type="submission" date="2015-04" db="EMBL/GenBank/DDBJ databases">
        <title>Whole genome shotgun sequence of Flavihumibacter petaseus NBRC 106054.</title>
        <authorList>
            <person name="Miyazawa S."/>
            <person name="Hosoyama A."/>
            <person name="Hashimoto M."/>
            <person name="Noguchi M."/>
            <person name="Tsuchikane K."/>
            <person name="Ohji S."/>
            <person name="Yamazoe A."/>
            <person name="Ichikawa N."/>
            <person name="Kimura A."/>
            <person name="Fujita N."/>
        </authorList>
    </citation>
    <scope>NUCLEOTIDE SEQUENCE [LARGE SCALE GENOMIC DNA]</scope>
    <source>
        <strain evidence="5 6">NBRC 106054</strain>
    </source>
</reference>
<organism evidence="5 6">
    <name type="scientific">Flavihumibacter petaseus NBRC 106054</name>
    <dbReference type="NCBI Taxonomy" id="1220578"/>
    <lineage>
        <taxon>Bacteria</taxon>
        <taxon>Pseudomonadati</taxon>
        <taxon>Bacteroidota</taxon>
        <taxon>Chitinophagia</taxon>
        <taxon>Chitinophagales</taxon>
        <taxon>Chitinophagaceae</taxon>
        <taxon>Flavihumibacter</taxon>
    </lineage>
</organism>
<keyword evidence="4" id="KW-0732">Signal</keyword>
<dbReference type="AlphaFoldDB" id="A0A0E9N3A9"/>
<evidence type="ECO:0000256" key="4">
    <source>
        <dbReference type="SAM" id="SignalP"/>
    </source>
</evidence>
<dbReference type="EMBL" id="BBWV01000003">
    <property type="protein sequence ID" value="GAO44283.1"/>
    <property type="molecule type" value="Genomic_DNA"/>
</dbReference>
<feature type="signal peptide" evidence="4">
    <location>
        <begin position="1"/>
        <end position="22"/>
    </location>
</feature>
<keyword evidence="6" id="KW-1185">Reference proteome</keyword>
<dbReference type="Gene3D" id="2.40.170.20">
    <property type="entry name" value="TonB-dependent receptor, beta-barrel domain"/>
    <property type="match status" value="1"/>
</dbReference>
<sequence>MRTSRYIPVLVAGLLAVQALTAQDSTKKKAIEITSTFKPVLREAVKQQFAASLPSPDSIRPNLQYKIPEQHVTIPFLPGTLSPVALQVDSVLPWQNSQYLKVGIGNVHLPYIQGAFSLGDARNNVGIYAELYRAKGRLDFQKNNLADVQLRGNIGLGEKHELNVKVGFKGQDYFFYGFSPDTLKFTKSELKQTFQTVDGVFTLRNTAPTAYGLSYQPSVAISSFSGKNYWQKGTENNVVVRLPLQKTFGKSFGFNLGVTADITRYSPPGKQDVKNNLFLVDPALLLKTPNVFLQVGILPSWDNKIFHLLPNIMAEFITNDQRFTLQAGWIGYFNRGSYQRFAGINPWIYQPDTLMNTRVTEFYAGFKGSLANHFTYSAKVAFAKHFNENLFVNDQVDGKTFQTVYSPEITMLQLHGEIGYMLGEAFNFKAGITYTNFTRVEGQTRAWGLLPMEINGNLRWRIMKDLFLKADLYAWDGPAYRTKDGEAFKGDKAFDLNAGLEFKVLPNLDLFFQMNNVFNNRYQRWNQYEVYGFQVLGGVILRLPK</sequence>
<evidence type="ECO:0000313" key="5">
    <source>
        <dbReference type="EMBL" id="GAO44283.1"/>
    </source>
</evidence>
<evidence type="ECO:0000256" key="3">
    <source>
        <dbReference type="ARBA" id="ARBA00023237"/>
    </source>
</evidence>
<dbReference type="GO" id="GO:0009279">
    <property type="term" value="C:cell outer membrane"/>
    <property type="evidence" value="ECO:0007669"/>
    <property type="project" value="UniProtKB-SubCell"/>
</dbReference>
<accession>A0A0E9N3A9</accession>
<keyword evidence="2" id="KW-0472">Membrane</keyword>
<keyword evidence="3" id="KW-0998">Cell outer membrane</keyword>
<dbReference type="InterPro" id="IPR036942">
    <property type="entry name" value="Beta-barrel_TonB_sf"/>
</dbReference>